<sequence>MIRDSSCTLAAMLGAAVGAGLTYIILKEKDALKNPDEFEEACEKGLKVIDDVCDELEEGIEKLADAVEQAWNAKDTPNPSDGQTKPE</sequence>
<protein>
    <submittedName>
        <fullName evidence="2">Uncharacterized protein</fullName>
    </submittedName>
</protein>
<evidence type="ECO:0000256" key="1">
    <source>
        <dbReference type="SAM" id="Phobius"/>
    </source>
</evidence>
<evidence type="ECO:0000313" key="3">
    <source>
        <dbReference type="Proteomes" id="UP000199058"/>
    </source>
</evidence>
<keyword evidence="1" id="KW-0472">Membrane</keyword>
<keyword evidence="1" id="KW-1133">Transmembrane helix</keyword>
<evidence type="ECO:0000313" key="2">
    <source>
        <dbReference type="EMBL" id="SFB86727.1"/>
    </source>
</evidence>
<reference evidence="2 3" key="1">
    <citation type="submission" date="2016-10" db="EMBL/GenBank/DDBJ databases">
        <authorList>
            <person name="de Groot N.N."/>
        </authorList>
    </citation>
    <scope>NUCLEOTIDE SEQUENCE [LARGE SCALE GENOMIC DNA]</scope>
    <source>
        <strain evidence="2 3">DSM 18438</strain>
    </source>
</reference>
<dbReference type="RefSeq" id="WP_091958977.1">
    <property type="nucleotide sequence ID" value="NZ_FOLH01000001.1"/>
</dbReference>
<dbReference type="AlphaFoldDB" id="A0A1I1EI59"/>
<organism evidence="2 3">
    <name type="scientific">Marinospirillum celere</name>
    <dbReference type="NCBI Taxonomy" id="1122252"/>
    <lineage>
        <taxon>Bacteria</taxon>
        <taxon>Pseudomonadati</taxon>
        <taxon>Pseudomonadota</taxon>
        <taxon>Gammaproteobacteria</taxon>
        <taxon>Oceanospirillales</taxon>
        <taxon>Oceanospirillaceae</taxon>
        <taxon>Marinospirillum</taxon>
    </lineage>
</organism>
<name>A0A1I1EI59_9GAMM</name>
<keyword evidence="3" id="KW-1185">Reference proteome</keyword>
<dbReference type="STRING" id="1122252.SAMN05660443_0622"/>
<proteinExistence type="predicted"/>
<keyword evidence="1" id="KW-0812">Transmembrane</keyword>
<gene>
    <name evidence="2" type="ORF">SAMN05660443_0622</name>
</gene>
<accession>A0A1I1EI59</accession>
<dbReference type="Proteomes" id="UP000199058">
    <property type="component" value="Unassembled WGS sequence"/>
</dbReference>
<feature type="transmembrane region" description="Helical" evidence="1">
    <location>
        <begin position="7"/>
        <end position="26"/>
    </location>
</feature>
<dbReference type="EMBL" id="FOLH01000001">
    <property type="protein sequence ID" value="SFB86727.1"/>
    <property type="molecule type" value="Genomic_DNA"/>
</dbReference>